<evidence type="ECO:0000256" key="2">
    <source>
        <dbReference type="ARBA" id="ARBA00022475"/>
    </source>
</evidence>
<evidence type="ECO:0000256" key="1">
    <source>
        <dbReference type="ARBA" id="ARBA00004651"/>
    </source>
</evidence>
<keyword evidence="7" id="KW-1015">Disulfide bond</keyword>
<evidence type="ECO:0000256" key="10">
    <source>
        <dbReference type="SAM" id="Phobius"/>
    </source>
</evidence>
<gene>
    <name evidence="12" type="ORF">WMY93_013449</name>
</gene>
<keyword evidence="6 10" id="KW-0472">Membrane</keyword>
<feature type="domain" description="G-protein coupled receptors family 1 profile" evidence="11">
    <location>
        <begin position="11"/>
        <end position="53"/>
    </location>
</feature>
<evidence type="ECO:0000256" key="7">
    <source>
        <dbReference type="ARBA" id="ARBA00023157"/>
    </source>
</evidence>
<dbReference type="Proteomes" id="UP001460270">
    <property type="component" value="Unassembled WGS sequence"/>
</dbReference>
<keyword evidence="2" id="KW-1003">Cell membrane</keyword>
<keyword evidence="8" id="KW-0675">Receptor</keyword>
<evidence type="ECO:0000256" key="9">
    <source>
        <dbReference type="ARBA" id="ARBA00023224"/>
    </source>
</evidence>
<evidence type="ECO:0000256" key="5">
    <source>
        <dbReference type="ARBA" id="ARBA00023040"/>
    </source>
</evidence>
<keyword evidence="3 10" id="KW-0812">Transmembrane</keyword>
<dbReference type="SUPFAM" id="SSF81321">
    <property type="entry name" value="Family A G protein-coupled receptor-like"/>
    <property type="match status" value="1"/>
</dbReference>
<reference evidence="13" key="1">
    <citation type="submission" date="2024-04" db="EMBL/GenBank/DDBJ databases">
        <title>Salinicola lusitanus LLJ914,a marine bacterium isolated from the Okinawa Trough.</title>
        <authorList>
            <person name="Li J."/>
        </authorList>
    </citation>
    <scope>NUCLEOTIDE SEQUENCE [LARGE SCALE GENOMIC DNA]</scope>
</reference>
<dbReference type="PROSITE" id="PS50262">
    <property type="entry name" value="G_PROTEIN_RECEP_F1_2"/>
    <property type="match status" value="1"/>
</dbReference>
<dbReference type="AlphaFoldDB" id="A0AAW0P1Q3"/>
<keyword evidence="5" id="KW-0297">G-protein coupled receptor</keyword>
<evidence type="ECO:0000256" key="8">
    <source>
        <dbReference type="ARBA" id="ARBA00023170"/>
    </source>
</evidence>
<sequence length="182" mass="19680">MISLAFAIVVGNVVTLTVFVQTRQSRTPQGYLKVSLAIADMMVGVLVVPFSVYTEVSLMVTSVPPNWYQGSLSSPALSTAMGGLAELRVRRDKACGPPVAAVCWLCGGKGNAVSLRGLTLHEVSNEPLHKHDTQRESQTVGPVRWFNLGALCGLVDSVLHDLLCVLGFLDATDWQLHFCQQQ</sequence>
<dbReference type="InterPro" id="IPR017452">
    <property type="entry name" value="GPCR_Rhodpsn_7TM"/>
</dbReference>
<dbReference type="GO" id="GO:0071880">
    <property type="term" value="P:adenylate cyclase-activating adrenergic receptor signaling pathway"/>
    <property type="evidence" value="ECO:0007669"/>
    <property type="project" value="TreeGrafter"/>
</dbReference>
<dbReference type="GO" id="GO:0043410">
    <property type="term" value="P:positive regulation of MAPK cascade"/>
    <property type="evidence" value="ECO:0007669"/>
    <property type="project" value="TreeGrafter"/>
</dbReference>
<dbReference type="PANTHER" id="PTHR24248">
    <property type="entry name" value="ADRENERGIC RECEPTOR-RELATED G-PROTEIN COUPLED RECEPTOR"/>
    <property type="match status" value="1"/>
</dbReference>
<organism evidence="12 13">
    <name type="scientific">Mugilogobius chulae</name>
    <name type="common">yellowstripe goby</name>
    <dbReference type="NCBI Taxonomy" id="88201"/>
    <lineage>
        <taxon>Eukaryota</taxon>
        <taxon>Metazoa</taxon>
        <taxon>Chordata</taxon>
        <taxon>Craniata</taxon>
        <taxon>Vertebrata</taxon>
        <taxon>Euteleostomi</taxon>
        <taxon>Actinopterygii</taxon>
        <taxon>Neopterygii</taxon>
        <taxon>Teleostei</taxon>
        <taxon>Neoteleostei</taxon>
        <taxon>Acanthomorphata</taxon>
        <taxon>Gobiaria</taxon>
        <taxon>Gobiiformes</taxon>
        <taxon>Gobioidei</taxon>
        <taxon>Gobiidae</taxon>
        <taxon>Gobionellinae</taxon>
        <taxon>Mugilogobius</taxon>
    </lineage>
</organism>
<feature type="transmembrane region" description="Helical" evidence="10">
    <location>
        <begin position="6"/>
        <end position="22"/>
    </location>
</feature>
<keyword evidence="4 10" id="KW-1133">Transmembrane helix</keyword>
<dbReference type="GO" id="GO:0004993">
    <property type="term" value="F:G protein-coupled serotonin receptor activity"/>
    <property type="evidence" value="ECO:0007669"/>
    <property type="project" value="UniProtKB-ARBA"/>
</dbReference>
<dbReference type="PANTHER" id="PTHR24248:SF199">
    <property type="entry name" value="IP13425P-RELATED"/>
    <property type="match status" value="1"/>
</dbReference>
<keyword evidence="13" id="KW-1185">Reference proteome</keyword>
<protein>
    <recommendedName>
        <fullName evidence="11">G-protein coupled receptors family 1 profile domain-containing protein</fullName>
    </recommendedName>
</protein>
<evidence type="ECO:0000256" key="6">
    <source>
        <dbReference type="ARBA" id="ARBA00023136"/>
    </source>
</evidence>
<comment type="subcellular location">
    <subcellularLocation>
        <location evidence="1">Cell membrane</location>
        <topology evidence="1">Multi-pass membrane protein</topology>
    </subcellularLocation>
</comment>
<evidence type="ECO:0000256" key="3">
    <source>
        <dbReference type="ARBA" id="ARBA00022692"/>
    </source>
</evidence>
<dbReference type="InterPro" id="IPR000276">
    <property type="entry name" value="GPCR_Rhodpsn"/>
</dbReference>
<feature type="transmembrane region" description="Helical" evidence="10">
    <location>
        <begin position="34"/>
        <end position="54"/>
    </location>
</feature>
<keyword evidence="9" id="KW-0807">Transducer</keyword>
<accession>A0AAW0P1Q3</accession>
<dbReference type="GO" id="GO:0005886">
    <property type="term" value="C:plasma membrane"/>
    <property type="evidence" value="ECO:0007669"/>
    <property type="project" value="UniProtKB-SubCell"/>
</dbReference>
<proteinExistence type="predicted"/>
<dbReference type="Gene3D" id="1.20.1070.10">
    <property type="entry name" value="Rhodopsin 7-helix transmembrane proteins"/>
    <property type="match status" value="1"/>
</dbReference>
<evidence type="ECO:0000313" key="13">
    <source>
        <dbReference type="Proteomes" id="UP001460270"/>
    </source>
</evidence>
<comment type="caution">
    <text evidence="12">The sequence shown here is derived from an EMBL/GenBank/DDBJ whole genome shotgun (WGS) entry which is preliminary data.</text>
</comment>
<dbReference type="EMBL" id="JBBPFD010000009">
    <property type="protein sequence ID" value="KAK7913238.1"/>
    <property type="molecule type" value="Genomic_DNA"/>
</dbReference>
<evidence type="ECO:0000259" key="11">
    <source>
        <dbReference type="PROSITE" id="PS50262"/>
    </source>
</evidence>
<evidence type="ECO:0000313" key="12">
    <source>
        <dbReference type="EMBL" id="KAK7913238.1"/>
    </source>
</evidence>
<name>A0AAW0P1Q3_9GOBI</name>
<evidence type="ECO:0000256" key="4">
    <source>
        <dbReference type="ARBA" id="ARBA00022989"/>
    </source>
</evidence>
<dbReference type="Pfam" id="PF00001">
    <property type="entry name" value="7tm_1"/>
    <property type="match status" value="1"/>
</dbReference>